<accession>A0ABU9KAY7</accession>
<keyword evidence="2 7" id="KW-0812">Transmembrane</keyword>
<feature type="transmembrane region" description="Helical" evidence="7">
    <location>
        <begin position="216"/>
        <end position="234"/>
    </location>
</feature>
<dbReference type="EMBL" id="JBBYAF010000014">
    <property type="protein sequence ID" value="MEL3972394.1"/>
    <property type="molecule type" value="Genomic_DNA"/>
</dbReference>
<name>A0ABU9KAY7_9BACI</name>
<dbReference type="PANTHER" id="PTHR31566:SF0">
    <property type="entry name" value="CYTOCHROME C BIOGENESIS PROTEIN CCS1, CHLOROPLASTIC"/>
    <property type="match status" value="1"/>
</dbReference>
<feature type="transmembrane region" description="Helical" evidence="7">
    <location>
        <begin position="466"/>
        <end position="488"/>
    </location>
</feature>
<sequence>MKEIKCECGHVNPVGTVLCESCGRALTSKAKEEKLHDMRYEGSARRSQTYNKSIIDKVWNFFSSVKVGVWLIVITLIASAVGTIFPQKQYIPSVLPPDQYYEEVYGFAGELYYTLGFHDLYSSWWYLLLIASIGVSLVICSLDRVIPLHRALKTQRVSRHESFLKRQRVYGMTDVTNIDDNLEKIKKKLKEKKYKIREENGNILAERNRFSRWGPYVNHVGLIIFLIGGMLRFVPGMYIDETIWIREGEKKAVPGTKDEYYIENKEFTLENYDNKDKEVFQQSIERVGTIAKNYQSDVVLYKESGKTLPGEKADLKMEKEDSIKVNHPLKFENFAVYQTSYKLNEFKSMSFTFDNKETEKTFGEFTVDLFDPKDKFDFGNGYSIELMGYYPNFTGFDKNGEPISDKPVPDNPAFLFKMFSPEKPEGEISFVGIRKNLEPLGENEFKVSFAGVETRDVSALTVHKDLTLWIIALGGAIFMIGVVQGAYWHHRRIWFRRSGDGSLIVAGHTNKGWFGLKNELKGILEGTDIRMPEDQQEEQKEKQGVRRNKDDGDNNGRMEQ</sequence>
<feature type="region of interest" description="Disordered" evidence="6">
    <location>
        <begin position="527"/>
        <end position="560"/>
    </location>
</feature>
<dbReference type="RefSeq" id="WP_341982632.1">
    <property type="nucleotide sequence ID" value="NZ_JBBYAF010000014.1"/>
</dbReference>
<reference evidence="9 10" key="1">
    <citation type="submission" date="2024-04" db="EMBL/GenBank/DDBJ databases">
        <title>Bacillus oryzaecorticis sp. nov., a moderately halophilic bacterium isolated from rice husks.</title>
        <authorList>
            <person name="Zhu H.-S."/>
        </authorList>
    </citation>
    <scope>NUCLEOTIDE SEQUENCE [LARGE SCALE GENOMIC DNA]</scope>
    <source>
        <strain evidence="9 10">ZC255</strain>
    </source>
</reference>
<gene>
    <name evidence="9" type="ORF">AAEO50_08895</name>
</gene>
<evidence type="ECO:0000256" key="3">
    <source>
        <dbReference type="ARBA" id="ARBA00022748"/>
    </source>
</evidence>
<evidence type="ECO:0000313" key="9">
    <source>
        <dbReference type="EMBL" id="MEL3972394.1"/>
    </source>
</evidence>
<evidence type="ECO:0000259" key="8">
    <source>
        <dbReference type="Pfam" id="PF05140"/>
    </source>
</evidence>
<evidence type="ECO:0000256" key="4">
    <source>
        <dbReference type="ARBA" id="ARBA00022989"/>
    </source>
</evidence>
<dbReference type="Proteomes" id="UP001389717">
    <property type="component" value="Unassembled WGS sequence"/>
</dbReference>
<dbReference type="PANTHER" id="PTHR31566">
    <property type="entry name" value="CYTOCHROME C BIOGENESIS PROTEIN CCS1, CHLOROPLASTIC"/>
    <property type="match status" value="1"/>
</dbReference>
<feature type="domain" description="ResB-like" evidence="8">
    <location>
        <begin position="444"/>
        <end position="520"/>
    </location>
</feature>
<dbReference type="Pfam" id="PF05140">
    <property type="entry name" value="ResB"/>
    <property type="match status" value="2"/>
</dbReference>
<feature type="transmembrane region" description="Helical" evidence="7">
    <location>
        <begin position="67"/>
        <end position="85"/>
    </location>
</feature>
<protein>
    <submittedName>
        <fullName evidence="9">Cytochrome c biogenesis protein ResB</fullName>
    </submittedName>
</protein>
<evidence type="ECO:0000256" key="2">
    <source>
        <dbReference type="ARBA" id="ARBA00022692"/>
    </source>
</evidence>
<comment type="caution">
    <text evidence="9">The sequence shown here is derived from an EMBL/GenBank/DDBJ whole genome shotgun (WGS) entry which is preliminary data.</text>
</comment>
<proteinExistence type="predicted"/>
<evidence type="ECO:0000313" key="10">
    <source>
        <dbReference type="Proteomes" id="UP001389717"/>
    </source>
</evidence>
<keyword evidence="5 7" id="KW-0472">Membrane</keyword>
<dbReference type="InterPro" id="IPR007816">
    <property type="entry name" value="ResB-like_domain"/>
</dbReference>
<evidence type="ECO:0000256" key="6">
    <source>
        <dbReference type="SAM" id="MobiDB-lite"/>
    </source>
</evidence>
<feature type="transmembrane region" description="Helical" evidence="7">
    <location>
        <begin position="124"/>
        <end position="146"/>
    </location>
</feature>
<organism evidence="9 10">
    <name type="scientific">Rossellomorea oryzaecorticis</name>
    <dbReference type="NCBI Taxonomy" id="1396505"/>
    <lineage>
        <taxon>Bacteria</taxon>
        <taxon>Bacillati</taxon>
        <taxon>Bacillota</taxon>
        <taxon>Bacilli</taxon>
        <taxon>Bacillales</taxon>
        <taxon>Bacillaceae</taxon>
        <taxon>Rossellomorea</taxon>
    </lineage>
</organism>
<keyword evidence="10" id="KW-1185">Reference proteome</keyword>
<evidence type="ECO:0000256" key="5">
    <source>
        <dbReference type="ARBA" id="ARBA00023136"/>
    </source>
</evidence>
<evidence type="ECO:0000256" key="1">
    <source>
        <dbReference type="ARBA" id="ARBA00004141"/>
    </source>
</evidence>
<feature type="domain" description="ResB-like" evidence="8">
    <location>
        <begin position="65"/>
        <end position="415"/>
    </location>
</feature>
<keyword evidence="4 7" id="KW-1133">Transmembrane helix</keyword>
<comment type="subcellular location">
    <subcellularLocation>
        <location evidence="1">Membrane</location>
        <topology evidence="1">Multi-pass membrane protein</topology>
    </subcellularLocation>
</comment>
<keyword evidence="3" id="KW-0201">Cytochrome c-type biogenesis</keyword>
<evidence type="ECO:0000256" key="7">
    <source>
        <dbReference type="SAM" id="Phobius"/>
    </source>
</evidence>
<dbReference type="InterPro" id="IPR023494">
    <property type="entry name" value="Cyt_c_bgen_Ccs1/CcsB/ResB"/>
</dbReference>